<dbReference type="SUPFAM" id="SSF81923">
    <property type="entry name" value="Double Clp-N motif"/>
    <property type="match status" value="1"/>
</dbReference>
<gene>
    <name evidence="3" type="ORF">POM88_053703</name>
</gene>
<keyword evidence="1" id="KW-0677">Repeat</keyword>
<reference evidence="3" key="2">
    <citation type="submission" date="2023-05" db="EMBL/GenBank/DDBJ databases">
        <authorList>
            <person name="Schelkunov M.I."/>
        </authorList>
    </citation>
    <scope>NUCLEOTIDE SEQUENCE</scope>
    <source>
        <strain evidence="3">Hsosn_3</strain>
        <tissue evidence="3">Leaf</tissue>
    </source>
</reference>
<name>A0AAD8GPR0_9APIA</name>
<feature type="domain" description="Clp R" evidence="2">
    <location>
        <begin position="1"/>
        <end position="121"/>
    </location>
</feature>
<dbReference type="Proteomes" id="UP001237642">
    <property type="component" value="Unassembled WGS sequence"/>
</dbReference>
<evidence type="ECO:0000313" key="3">
    <source>
        <dbReference type="EMBL" id="KAK1351989.1"/>
    </source>
</evidence>
<organism evidence="3 4">
    <name type="scientific">Heracleum sosnowskyi</name>
    <dbReference type="NCBI Taxonomy" id="360622"/>
    <lineage>
        <taxon>Eukaryota</taxon>
        <taxon>Viridiplantae</taxon>
        <taxon>Streptophyta</taxon>
        <taxon>Embryophyta</taxon>
        <taxon>Tracheophyta</taxon>
        <taxon>Spermatophyta</taxon>
        <taxon>Magnoliopsida</taxon>
        <taxon>eudicotyledons</taxon>
        <taxon>Gunneridae</taxon>
        <taxon>Pentapetalae</taxon>
        <taxon>asterids</taxon>
        <taxon>campanulids</taxon>
        <taxon>Apiales</taxon>
        <taxon>Apiaceae</taxon>
        <taxon>Apioideae</taxon>
        <taxon>apioid superclade</taxon>
        <taxon>Tordylieae</taxon>
        <taxon>Tordyliinae</taxon>
        <taxon>Heracleum</taxon>
    </lineage>
</organism>
<keyword evidence="4" id="KW-1185">Reference proteome</keyword>
<evidence type="ECO:0000313" key="4">
    <source>
        <dbReference type="Proteomes" id="UP001237642"/>
    </source>
</evidence>
<accession>A0AAD8GPR0</accession>
<evidence type="ECO:0000256" key="1">
    <source>
        <dbReference type="PROSITE-ProRule" id="PRU01251"/>
    </source>
</evidence>
<dbReference type="AlphaFoldDB" id="A0AAD8GPR0"/>
<evidence type="ECO:0000259" key="2">
    <source>
        <dbReference type="PROSITE" id="PS51903"/>
    </source>
</evidence>
<proteinExistence type="predicted"/>
<dbReference type="EMBL" id="JAUIZM010000020">
    <property type="protein sequence ID" value="KAK1351989.1"/>
    <property type="molecule type" value="Genomic_DNA"/>
</dbReference>
<dbReference type="Gene3D" id="1.10.1780.10">
    <property type="entry name" value="Clp, N-terminal domain"/>
    <property type="match status" value="2"/>
</dbReference>
<sequence>MNPVNFTHKTNEALSGAHELAMNAGHVQFTPLHIAMSLISDPNGIFRQAIANAGCSEEAANSVQRVIRRAQFAQKSRSDTHLAVDQLILGLLEDSQIVDLFKEAGVSAAKIKSEADKLRGKEGKKVESATSDTNFQALKTFGRDIFSNKV</sequence>
<dbReference type="Pfam" id="PF02861">
    <property type="entry name" value="Clp_N"/>
    <property type="match status" value="1"/>
</dbReference>
<dbReference type="InterPro" id="IPR036628">
    <property type="entry name" value="Clp_N_dom_sf"/>
</dbReference>
<protein>
    <submittedName>
        <fullName evidence="3">Clp R domain-containing protein</fullName>
    </submittedName>
</protein>
<dbReference type="InterPro" id="IPR004176">
    <property type="entry name" value="Clp_R_N"/>
</dbReference>
<comment type="caution">
    <text evidence="3">The sequence shown here is derived from an EMBL/GenBank/DDBJ whole genome shotgun (WGS) entry which is preliminary data.</text>
</comment>
<dbReference type="PROSITE" id="PS51903">
    <property type="entry name" value="CLP_R"/>
    <property type="match status" value="1"/>
</dbReference>
<reference evidence="3" key="1">
    <citation type="submission" date="2023-02" db="EMBL/GenBank/DDBJ databases">
        <title>Genome of toxic invasive species Heracleum sosnowskyi carries increased number of genes despite the absence of recent whole-genome duplications.</title>
        <authorList>
            <person name="Schelkunov M."/>
            <person name="Shtratnikova V."/>
            <person name="Makarenko M."/>
            <person name="Klepikova A."/>
            <person name="Omelchenko D."/>
            <person name="Novikova G."/>
            <person name="Obukhova E."/>
            <person name="Bogdanov V."/>
            <person name="Penin A."/>
            <person name="Logacheva M."/>
        </authorList>
    </citation>
    <scope>NUCLEOTIDE SEQUENCE</scope>
    <source>
        <strain evidence="3">Hsosn_3</strain>
        <tissue evidence="3">Leaf</tissue>
    </source>
</reference>